<dbReference type="AlphaFoldDB" id="A0A517R7W2"/>
<dbReference type="Gene3D" id="1.25.10.10">
    <property type="entry name" value="Leucine-rich Repeat Variant"/>
    <property type="match status" value="1"/>
</dbReference>
<dbReference type="InterPro" id="IPR016024">
    <property type="entry name" value="ARM-type_fold"/>
</dbReference>
<dbReference type="EMBL" id="CP036269">
    <property type="protein sequence ID" value="QDT39977.1"/>
    <property type="molecule type" value="Genomic_DNA"/>
</dbReference>
<dbReference type="OrthoDB" id="280468at2"/>
<gene>
    <name evidence="1" type="ORF">Pan241w_00300</name>
</gene>
<accession>A0A517R7W2</accession>
<evidence type="ECO:0000313" key="1">
    <source>
        <dbReference type="EMBL" id="QDT39977.1"/>
    </source>
</evidence>
<evidence type="ECO:0000313" key="2">
    <source>
        <dbReference type="Proteomes" id="UP000317171"/>
    </source>
</evidence>
<dbReference type="InterPro" id="IPR011989">
    <property type="entry name" value="ARM-like"/>
</dbReference>
<sequence length="181" mass="20850">MVPPEKMNEGEIDWTEIARTLGALDDDGREHGSSIDAREAVAMIIGPTHLRAAVDHYVTQKKGAELVRHVLWLLRPWSAMERCYEIYQNEEDPDVRREAIELLRVVADRRVLPWIRGFLEDPDEGVQSWAAGIVDQLLWSSLVDPEDCDELLHLMANHSNRLVLDRYSFIMEFLNERNTSA</sequence>
<organism evidence="1 2">
    <name type="scientific">Gimesia alba</name>
    <dbReference type="NCBI Taxonomy" id="2527973"/>
    <lineage>
        <taxon>Bacteria</taxon>
        <taxon>Pseudomonadati</taxon>
        <taxon>Planctomycetota</taxon>
        <taxon>Planctomycetia</taxon>
        <taxon>Planctomycetales</taxon>
        <taxon>Planctomycetaceae</taxon>
        <taxon>Gimesia</taxon>
    </lineage>
</organism>
<keyword evidence="2" id="KW-1185">Reference proteome</keyword>
<dbReference type="KEGG" id="gaz:Pan241w_00300"/>
<dbReference type="Pfam" id="PF13646">
    <property type="entry name" value="HEAT_2"/>
    <property type="match status" value="1"/>
</dbReference>
<reference evidence="1 2" key="1">
    <citation type="submission" date="2019-02" db="EMBL/GenBank/DDBJ databases">
        <title>Deep-cultivation of Planctomycetes and their phenomic and genomic characterization uncovers novel biology.</title>
        <authorList>
            <person name="Wiegand S."/>
            <person name="Jogler M."/>
            <person name="Boedeker C."/>
            <person name="Pinto D."/>
            <person name="Vollmers J."/>
            <person name="Rivas-Marin E."/>
            <person name="Kohn T."/>
            <person name="Peeters S.H."/>
            <person name="Heuer A."/>
            <person name="Rast P."/>
            <person name="Oberbeckmann S."/>
            <person name="Bunk B."/>
            <person name="Jeske O."/>
            <person name="Meyerdierks A."/>
            <person name="Storesund J.E."/>
            <person name="Kallscheuer N."/>
            <person name="Luecker S."/>
            <person name="Lage O.M."/>
            <person name="Pohl T."/>
            <person name="Merkel B.J."/>
            <person name="Hornburger P."/>
            <person name="Mueller R.-W."/>
            <person name="Bruemmer F."/>
            <person name="Labrenz M."/>
            <person name="Spormann A.M."/>
            <person name="Op den Camp H."/>
            <person name="Overmann J."/>
            <person name="Amann R."/>
            <person name="Jetten M.S.M."/>
            <person name="Mascher T."/>
            <person name="Medema M.H."/>
            <person name="Devos D.P."/>
            <person name="Kaster A.-K."/>
            <person name="Ovreas L."/>
            <person name="Rohde M."/>
            <person name="Galperin M.Y."/>
            <person name="Jogler C."/>
        </authorList>
    </citation>
    <scope>NUCLEOTIDE SEQUENCE [LARGE SCALE GENOMIC DNA]</scope>
    <source>
        <strain evidence="1 2">Pan241w</strain>
    </source>
</reference>
<dbReference type="Proteomes" id="UP000317171">
    <property type="component" value="Chromosome"/>
</dbReference>
<name>A0A517R7W2_9PLAN</name>
<proteinExistence type="predicted"/>
<protein>
    <recommendedName>
        <fullName evidence="3">HEAT repeat protein</fullName>
    </recommendedName>
</protein>
<dbReference type="RefSeq" id="WP_145209157.1">
    <property type="nucleotide sequence ID" value="NZ_CP036269.1"/>
</dbReference>
<evidence type="ECO:0008006" key="3">
    <source>
        <dbReference type="Google" id="ProtNLM"/>
    </source>
</evidence>
<dbReference type="SUPFAM" id="SSF48371">
    <property type="entry name" value="ARM repeat"/>
    <property type="match status" value="1"/>
</dbReference>